<dbReference type="RefSeq" id="WP_387345855.1">
    <property type="nucleotide sequence ID" value="NZ_JBIAXI010000024.1"/>
</dbReference>
<accession>A0ABW6VDS3</accession>
<keyword evidence="2" id="KW-1185">Reference proteome</keyword>
<reference evidence="1 2" key="1">
    <citation type="submission" date="2024-10" db="EMBL/GenBank/DDBJ databases">
        <title>The Natural Products Discovery Center: Release of the First 8490 Sequenced Strains for Exploring Actinobacteria Biosynthetic Diversity.</title>
        <authorList>
            <person name="Kalkreuter E."/>
            <person name="Kautsar S.A."/>
            <person name="Yang D."/>
            <person name="Bader C.D."/>
            <person name="Teijaro C.N."/>
            <person name="Fluegel L."/>
            <person name="Davis C.M."/>
            <person name="Simpson J.R."/>
            <person name="Lauterbach L."/>
            <person name="Steele A.D."/>
            <person name="Gui C."/>
            <person name="Meng S."/>
            <person name="Li G."/>
            <person name="Viehrig K."/>
            <person name="Ye F."/>
            <person name="Su P."/>
            <person name="Kiefer A.F."/>
            <person name="Nichols A."/>
            <person name="Cepeda A.J."/>
            <person name="Yan W."/>
            <person name="Fan B."/>
            <person name="Jiang Y."/>
            <person name="Adhikari A."/>
            <person name="Zheng C.-J."/>
            <person name="Schuster L."/>
            <person name="Cowan T.M."/>
            <person name="Smanski M.J."/>
            <person name="Chevrette M.G."/>
            <person name="De Carvalho L.P.S."/>
            <person name="Shen B."/>
        </authorList>
    </citation>
    <scope>NUCLEOTIDE SEQUENCE [LARGE SCALE GENOMIC DNA]</scope>
    <source>
        <strain evidence="1 2">NPDC001281</strain>
    </source>
</reference>
<dbReference type="Proteomes" id="UP001602119">
    <property type="component" value="Unassembled WGS sequence"/>
</dbReference>
<organism evidence="1 2">
    <name type="scientific">Microtetraspora fusca</name>
    <dbReference type="NCBI Taxonomy" id="1997"/>
    <lineage>
        <taxon>Bacteria</taxon>
        <taxon>Bacillati</taxon>
        <taxon>Actinomycetota</taxon>
        <taxon>Actinomycetes</taxon>
        <taxon>Streptosporangiales</taxon>
        <taxon>Streptosporangiaceae</taxon>
        <taxon>Microtetraspora</taxon>
    </lineage>
</organism>
<name>A0ABW6VDS3_MICFU</name>
<evidence type="ECO:0000313" key="1">
    <source>
        <dbReference type="EMBL" id="MFF4777447.1"/>
    </source>
</evidence>
<comment type="caution">
    <text evidence="1">The sequence shown here is derived from an EMBL/GenBank/DDBJ whole genome shotgun (WGS) entry which is preliminary data.</text>
</comment>
<gene>
    <name evidence="1" type="ORF">ACFY05_31790</name>
</gene>
<evidence type="ECO:0000313" key="2">
    <source>
        <dbReference type="Proteomes" id="UP001602119"/>
    </source>
</evidence>
<dbReference type="EMBL" id="JBIAXI010000024">
    <property type="protein sequence ID" value="MFF4777447.1"/>
    <property type="molecule type" value="Genomic_DNA"/>
</dbReference>
<evidence type="ECO:0008006" key="3">
    <source>
        <dbReference type="Google" id="ProtNLM"/>
    </source>
</evidence>
<sequence>MNGTATAPKCATCHTNDATADGDSYFRDCEACFDLNIALAPHFHHPTDHHTRAVFVGCVLVARRCSHCQEALPLKFNRGSHVTPYLIARPTTRDTIRTLPATPW</sequence>
<proteinExistence type="predicted"/>
<protein>
    <recommendedName>
        <fullName evidence="3">RNHCP domain-containing protein</fullName>
    </recommendedName>
</protein>